<name>A0A8J2SWE4_9STRA</name>
<reference evidence="2" key="1">
    <citation type="submission" date="2021-11" db="EMBL/GenBank/DDBJ databases">
        <authorList>
            <consortium name="Genoscope - CEA"/>
            <person name="William W."/>
        </authorList>
    </citation>
    <scope>NUCLEOTIDE SEQUENCE</scope>
</reference>
<dbReference type="EMBL" id="CAKKNE010000005">
    <property type="protein sequence ID" value="CAH0377775.1"/>
    <property type="molecule type" value="Genomic_DNA"/>
</dbReference>
<keyword evidence="3" id="KW-1185">Reference proteome</keyword>
<sequence>RASAKTAASSRGQEVPGPPRARCSSQRCGKMRLVGIVALLHSCAALHGAIPRRARHRCDASATDDAGGVWDARSWRLTFDVGRTEGDESMPEDWAASGARMAFSVDVEVSSDDASSKDSEVGRGACALRPLTEGEFVSGEGVQRVRVAEGGWRIDHNDILRCWLDVESAAARNDVTLAPGRCYFEAAVWRSPADLAAGRQKLAPLVADTRKAQDELERALDHNEGDRRLDGSDLIETAKAYGDVAGLVGKRDGALRRQREAELDLRLPATDPPFGRWPGAGEPVGLAPTRLYGLKESLFGDEHLALGTWRIKPVT</sequence>
<gene>
    <name evidence="2" type="ORF">PECAL_5P22940</name>
</gene>
<dbReference type="OrthoDB" id="193230at2759"/>
<dbReference type="Proteomes" id="UP000789595">
    <property type="component" value="Unassembled WGS sequence"/>
</dbReference>
<evidence type="ECO:0000256" key="1">
    <source>
        <dbReference type="SAM" id="MobiDB-lite"/>
    </source>
</evidence>
<comment type="caution">
    <text evidence="2">The sequence shown here is derived from an EMBL/GenBank/DDBJ whole genome shotgun (WGS) entry which is preliminary data.</text>
</comment>
<feature type="compositionally biased region" description="Polar residues" evidence="1">
    <location>
        <begin position="1"/>
        <end position="12"/>
    </location>
</feature>
<organism evidence="2 3">
    <name type="scientific">Pelagomonas calceolata</name>
    <dbReference type="NCBI Taxonomy" id="35677"/>
    <lineage>
        <taxon>Eukaryota</taxon>
        <taxon>Sar</taxon>
        <taxon>Stramenopiles</taxon>
        <taxon>Ochrophyta</taxon>
        <taxon>Pelagophyceae</taxon>
        <taxon>Pelagomonadales</taxon>
        <taxon>Pelagomonadaceae</taxon>
        <taxon>Pelagomonas</taxon>
    </lineage>
</organism>
<accession>A0A8J2SWE4</accession>
<evidence type="ECO:0000313" key="2">
    <source>
        <dbReference type="EMBL" id="CAH0377775.1"/>
    </source>
</evidence>
<dbReference type="AlphaFoldDB" id="A0A8J2SWE4"/>
<evidence type="ECO:0000313" key="3">
    <source>
        <dbReference type="Proteomes" id="UP000789595"/>
    </source>
</evidence>
<proteinExistence type="predicted"/>
<feature type="region of interest" description="Disordered" evidence="1">
    <location>
        <begin position="1"/>
        <end position="24"/>
    </location>
</feature>
<protein>
    <submittedName>
        <fullName evidence="2">Uncharacterized protein</fullName>
    </submittedName>
</protein>
<feature type="non-terminal residue" evidence="2">
    <location>
        <position position="1"/>
    </location>
</feature>